<comment type="similarity">
    <text evidence="2">Belongs to the SusD family.</text>
</comment>
<accession>A0ABS2EU87</accession>
<sequence>MKINKYFLCGLVFAGVGLLASCSDELETQPTNSVSGTQVFENAEHAEAAINGAYRFLYTAGWSSGWGTQNCGQTAIQLFADLMAEDHLMHEQGQGWFYEDYRLNVHGDYAGKAGRSYSVWNFYYTIISNLNYILANDGKLEGDPDLVNSLMGQAYAFRAYCYFYLIQLYQQTYAGHENAPGVPLYTEPTVAGTEGKPRGTVQGVYDRINSDLAEAVGRLKGLKQSHISHIDYYVAKGFQARAFLVQHKYKEAAEAAKEALTKPRLSLVKVDALGGNNSVKVDDVMWGLEISKDQTSGYAGFFSHMDADAKGMYGSKARQCISSGLYNLLSDTDERKMKWFRGKLEKEEKGNSMVSYCQLKFKMADYTIWTGDYLLMRAEEMVLIKAEAECHLKEFDLARTTIKQLGTLRDTNYEAILAKRTDSETYDANTNAPVTTLMEEILLQRRVELWGEAGRIFDLQRLALGYDRKYEGSNHSETVQTKNTGVASPLFIFPLPQSEIDGNEHISSSDNNPIVR</sequence>
<dbReference type="PROSITE" id="PS51257">
    <property type="entry name" value="PROKAR_LIPOPROTEIN"/>
    <property type="match status" value="1"/>
</dbReference>
<comment type="subcellular location">
    <subcellularLocation>
        <location evidence="1">Cell outer membrane</location>
    </subcellularLocation>
</comment>
<evidence type="ECO:0000256" key="1">
    <source>
        <dbReference type="ARBA" id="ARBA00004442"/>
    </source>
</evidence>
<feature type="signal peptide" evidence="6">
    <location>
        <begin position="1"/>
        <end position="20"/>
    </location>
</feature>
<dbReference type="InterPro" id="IPR012944">
    <property type="entry name" value="SusD_RagB_dom"/>
</dbReference>
<organism evidence="9 10">
    <name type="scientific">Bacteroides mediterraneensis</name>
    <dbReference type="NCBI Taxonomy" id="1841856"/>
    <lineage>
        <taxon>Bacteria</taxon>
        <taxon>Pseudomonadati</taxon>
        <taxon>Bacteroidota</taxon>
        <taxon>Bacteroidia</taxon>
        <taxon>Bacteroidales</taxon>
        <taxon>Bacteroidaceae</taxon>
        <taxon>Bacteroides</taxon>
    </lineage>
</organism>
<evidence type="ECO:0000313" key="9">
    <source>
        <dbReference type="EMBL" id="MBM6758242.1"/>
    </source>
</evidence>
<evidence type="ECO:0000256" key="4">
    <source>
        <dbReference type="ARBA" id="ARBA00023136"/>
    </source>
</evidence>
<evidence type="ECO:0000256" key="2">
    <source>
        <dbReference type="ARBA" id="ARBA00006275"/>
    </source>
</evidence>
<evidence type="ECO:0000259" key="8">
    <source>
        <dbReference type="Pfam" id="PF14322"/>
    </source>
</evidence>
<feature type="domain" description="RagB/SusD" evidence="7">
    <location>
        <begin position="367"/>
        <end position="507"/>
    </location>
</feature>
<dbReference type="EMBL" id="JACJJW010000011">
    <property type="protein sequence ID" value="MBM6758242.1"/>
    <property type="molecule type" value="Genomic_DNA"/>
</dbReference>
<feature type="chain" id="PRO_5045677145" evidence="6">
    <location>
        <begin position="21"/>
        <end position="516"/>
    </location>
</feature>
<evidence type="ECO:0000256" key="6">
    <source>
        <dbReference type="SAM" id="SignalP"/>
    </source>
</evidence>
<evidence type="ECO:0000313" key="10">
    <source>
        <dbReference type="Proteomes" id="UP000703295"/>
    </source>
</evidence>
<dbReference type="Gene3D" id="1.25.40.390">
    <property type="match status" value="1"/>
</dbReference>
<dbReference type="Proteomes" id="UP000703295">
    <property type="component" value="Unassembled WGS sequence"/>
</dbReference>
<proteinExistence type="inferred from homology"/>
<reference evidence="9 10" key="1">
    <citation type="journal article" date="2021" name="Sci. Rep.">
        <title>The distribution of antibiotic resistance genes in chicken gut microbiota commensals.</title>
        <authorList>
            <person name="Juricova H."/>
            <person name="Matiasovicova J."/>
            <person name="Kubasova T."/>
            <person name="Cejkova D."/>
            <person name="Rychlik I."/>
        </authorList>
    </citation>
    <scope>NUCLEOTIDE SEQUENCE [LARGE SCALE GENOMIC DNA]</scope>
    <source>
        <strain evidence="9 10">An801</strain>
    </source>
</reference>
<dbReference type="SUPFAM" id="SSF48452">
    <property type="entry name" value="TPR-like"/>
    <property type="match status" value="1"/>
</dbReference>
<dbReference type="RefSeq" id="WP_204475466.1">
    <property type="nucleotide sequence ID" value="NZ_JACJJW010000011.1"/>
</dbReference>
<evidence type="ECO:0000259" key="7">
    <source>
        <dbReference type="Pfam" id="PF07980"/>
    </source>
</evidence>
<evidence type="ECO:0000256" key="3">
    <source>
        <dbReference type="ARBA" id="ARBA00022729"/>
    </source>
</evidence>
<dbReference type="Pfam" id="PF14322">
    <property type="entry name" value="SusD-like_3"/>
    <property type="match status" value="1"/>
</dbReference>
<keyword evidence="4" id="KW-0472">Membrane</keyword>
<gene>
    <name evidence="9" type="ORF">H6A31_06040</name>
</gene>
<dbReference type="InterPro" id="IPR011990">
    <property type="entry name" value="TPR-like_helical_dom_sf"/>
</dbReference>
<feature type="domain" description="SusD-like N-terminal" evidence="8">
    <location>
        <begin position="107"/>
        <end position="217"/>
    </location>
</feature>
<keyword evidence="10" id="KW-1185">Reference proteome</keyword>
<keyword evidence="5" id="KW-0998">Cell outer membrane</keyword>
<name>A0ABS2EU87_9BACE</name>
<protein>
    <submittedName>
        <fullName evidence="9">RagB/SusD family nutrient uptake outer membrane protein</fullName>
    </submittedName>
</protein>
<dbReference type="InterPro" id="IPR033985">
    <property type="entry name" value="SusD-like_N"/>
</dbReference>
<keyword evidence="3 6" id="KW-0732">Signal</keyword>
<comment type="caution">
    <text evidence="9">The sequence shown here is derived from an EMBL/GenBank/DDBJ whole genome shotgun (WGS) entry which is preliminary data.</text>
</comment>
<evidence type="ECO:0000256" key="5">
    <source>
        <dbReference type="ARBA" id="ARBA00023237"/>
    </source>
</evidence>
<dbReference type="Pfam" id="PF07980">
    <property type="entry name" value="SusD_RagB"/>
    <property type="match status" value="1"/>
</dbReference>